<evidence type="ECO:0000256" key="2">
    <source>
        <dbReference type="ARBA" id="ARBA00022777"/>
    </source>
</evidence>
<feature type="domain" description="Signal transduction histidine kinase subgroup 3 dimerisation and phosphoacceptor" evidence="5">
    <location>
        <begin position="182"/>
        <end position="242"/>
    </location>
</feature>
<keyword evidence="4" id="KW-0472">Membrane</keyword>
<dbReference type="InterPro" id="IPR036890">
    <property type="entry name" value="HATPase_C_sf"/>
</dbReference>
<sequence>MFKYQPTWLFTVLLTWAAVAFPSLFHASGQTVSYLEYVLHGLFLLFTLFVVNESTRIGFRIRYAVLACLIAVLCGLFFISEANLILIYSVMLCSILVFYVPAIVCYGYIFTIHGIFLISHALYWQQGWLWADAAMFTAFHFFALVVTQRMQSERHAKEQLALTNAKLEATQSLLSTAAEQSERLKLARDLHDDVGHALTSLIINLDIARRTSNEEQQPQLQACYEQAKQALQTTRSVVSDKRDNVGFNLADCLHKLAQQTPRIQIQLEVVQHLDKVQLDTAQCLLKCTQEAITNTLKHAPTATCMKIQLEHERSELVLSISDDGVFTGDVVYGNGLKGMQERVSLLAGQLSLVNSKQGFTLIIRVPYE</sequence>
<keyword evidence="4" id="KW-0812">Transmembrane</keyword>
<proteinExistence type="predicted"/>
<feature type="transmembrane region" description="Helical" evidence="4">
    <location>
        <begin position="37"/>
        <end position="54"/>
    </location>
</feature>
<gene>
    <name evidence="6" type="ORF">BET10_00285</name>
</gene>
<dbReference type="InterPro" id="IPR050482">
    <property type="entry name" value="Sensor_HK_TwoCompSys"/>
</dbReference>
<evidence type="ECO:0000256" key="3">
    <source>
        <dbReference type="ARBA" id="ARBA00023012"/>
    </source>
</evidence>
<dbReference type="AlphaFoldDB" id="A0A1S1MKA4"/>
<protein>
    <recommendedName>
        <fullName evidence="5">Signal transduction histidine kinase subgroup 3 dimerisation and phosphoacceptor domain-containing protein</fullName>
    </recommendedName>
</protein>
<dbReference type="EMBL" id="MKJU01000035">
    <property type="protein sequence ID" value="OHU87090.1"/>
    <property type="molecule type" value="Genomic_DNA"/>
</dbReference>
<dbReference type="RefSeq" id="WP_070987542.1">
    <property type="nucleotide sequence ID" value="NZ_MKJU01000035.1"/>
</dbReference>
<reference evidence="6 7" key="1">
    <citation type="submission" date="2016-09" db="EMBL/GenBank/DDBJ databases">
        <title>Pseudoalteromonas amylolytica sp. nov., isolated from the surface seawater.</title>
        <authorList>
            <person name="Wu Y.-H."/>
            <person name="Cheng H."/>
            <person name="Jin X.-B."/>
            <person name="Wang C.-S."/>
            <person name="Xu X.-W."/>
        </authorList>
    </citation>
    <scope>NUCLEOTIDE SEQUENCE [LARGE SCALE GENOMIC DNA]</scope>
    <source>
        <strain evidence="6 7">JW1</strain>
    </source>
</reference>
<keyword evidence="2" id="KW-0418">Kinase</keyword>
<organism evidence="6 7">
    <name type="scientific">Pseudoalteromonas amylolytica</name>
    <dbReference type="NCBI Taxonomy" id="1859457"/>
    <lineage>
        <taxon>Bacteria</taxon>
        <taxon>Pseudomonadati</taxon>
        <taxon>Pseudomonadota</taxon>
        <taxon>Gammaproteobacteria</taxon>
        <taxon>Alteromonadales</taxon>
        <taxon>Pseudoalteromonadaceae</taxon>
        <taxon>Pseudoalteromonas</taxon>
    </lineage>
</organism>
<dbReference type="PANTHER" id="PTHR24421">
    <property type="entry name" value="NITRATE/NITRITE SENSOR PROTEIN NARX-RELATED"/>
    <property type="match status" value="1"/>
</dbReference>
<dbReference type="STRING" id="1859457.BET10_00285"/>
<accession>A0A1S1MKA4</accession>
<dbReference type="Proteomes" id="UP000179786">
    <property type="component" value="Unassembled WGS sequence"/>
</dbReference>
<keyword evidence="3" id="KW-0902">Two-component regulatory system</keyword>
<comment type="caution">
    <text evidence="6">The sequence shown here is derived from an EMBL/GenBank/DDBJ whole genome shotgun (WGS) entry which is preliminary data.</text>
</comment>
<keyword evidence="1" id="KW-0808">Transferase</keyword>
<dbReference type="CDD" id="cd16917">
    <property type="entry name" value="HATPase_UhpB-NarQ-NarX-like"/>
    <property type="match status" value="1"/>
</dbReference>
<evidence type="ECO:0000259" key="5">
    <source>
        <dbReference type="Pfam" id="PF07730"/>
    </source>
</evidence>
<dbReference type="GO" id="GO:0046983">
    <property type="term" value="F:protein dimerization activity"/>
    <property type="evidence" value="ECO:0007669"/>
    <property type="project" value="InterPro"/>
</dbReference>
<dbReference type="Pfam" id="PF07730">
    <property type="entry name" value="HisKA_3"/>
    <property type="match status" value="1"/>
</dbReference>
<dbReference type="SUPFAM" id="SSF55874">
    <property type="entry name" value="ATPase domain of HSP90 chaperone/DNA topoisomerase II/histidine kinase"/>
    <property type="match status" value="1"/>
</dbReference>
<evidence type="ECO:0000313" key="7">
    <source>
        <dbReference type="Proteomes" id="UP000179786"/>
    </source>
</evidence>
<evidence type="ECO:0000256" key="1">
    <source>
        <dbReference type="ARBA" id="ARBA00022679"/>
    </source>
</evidence>
<feature type="transmembrane region" description="Helical" evidence="4">
    <location>
        <begin position="128"/>
        <end position="146"/>
    </location>
</feature>
<keyword evidence="7" id="KW-1185">Reference proteome</keyword>
<dbReference type="GO" id="GO:0016020">
    <property type="term" value="C:membrane"/>
    <property type="evidence" value="ECO:0007669"/>
    <property type="project" value="InterPro"/>
</dbReference>
<feature type="transmembrane region" description="Helical" evidence="4">
    <location>
        <begin position="85"/>
        <end position="116"/>
    </location>
</feature>
<evidence type="ECO:0000256" key="4">
    <source>
        <dbReference type="SAM" id="Phobius"/>
    </source>
</evidence>
<dbReference type="Gene3D" id="1.20.5.1930">
    <property type="match status" value="1"/>
</dbReference>
<dbReference type="InterPro" id="IPR011712">
    <property type="entry name" value="Sig_transdc_His_kin_sub3_dim/P"/>
</dbReference>
<dbReference type="OrthoDB" id="9797605at2"/>
<dbReference type="PANTHER" id="PTHR24421:SF59">
    <property type="entry name" value="OXYGEN SENSOR HISTIDINE KINASE NREB"/>
    <property type="match status" value="1"/>
</dbReference>
<dbReference type="GO" id="GO:0000155">
    <property type="term" value="F:phosphorelay sensor kinase activity"/>
    <property type="evidence" value="ECO:0007669"/>
    <property type="project" value="InterPro"/>
</dbReference>
<dbReference type="Gene3D" id="3.30.565.10">
    <property type="entry name" value="Histidine kinase-like ATPase, C-terminal domain"/>
    <property type="match status" value="1"/>
</dbReference>
<feature type="transmembrane region" description="Helical" evidence="4">
    <location>
        <begin position="61"/>
        <end position="79"/>
    </location>
</feature>
<keyword evidence="4" id="KW-1133">Transmembrane helix</keyword>
<name>A0A1S1MKA4_9GAMM</name>
<evidence type="ECO:0000313" key="6">
    <source>
        <dbReference type="EMBL" id="OHU87090.1"/>
    </source>
</evidence>